<proteinExistence type="predicted"/>
<comment type="caution">
    <text evidence="2">The sequence shown here is derived from an EMBL/GenBank/DDBJ whole genome shotgun (WGS) entry which is preliminary data.</text>
</comment>
<organism evidence="2 3">
    <name type="scientific">Austropuccinia psidii MF-1</name>
    <dbReference type="NCBI Taxonomy" id="1389203"/>
    <lineage>
        <taxon>Eukaryota</taxon>
        <taxon>Fungi</taxon>
        <taxon>Dikarya</taxon>
        <taxon>Basidiomycota</taxon>
        <taxon>Pucciniomycotina</taxon>
        <taxon>Pucciniomycetes</taxon>
        <taxon>Pucciniales</taxon>
        <taxon>Sphaerophragmiaceae</taxon>
        <taxon>Austropuccinia</taxon>
    </lineage>
</organism>
<feature type="compositionally biased region" description="Low complexity" evidence="1">
    <location>
        <begin position="191"/>
        <end position="206"/>
    </location>
</feature>
<feature type="region of interest" description="Disordered" evidence="1">
    <location>
        <begin position="139"/>
        <end position="158"/>
    </location>
</feature>
<evidence type="ECO:0000313" key="3">
    <source>
        <dbReference type="Proteomes" id="UP000765509"/>
    </source>
</evidence>
<reference evidence="2" key="1">
    <citation type="submission" date="2021-03" db="EMBL/GenBank/DDBJ databases">
        <title>Draft genome sequence of rust myrtle Austropuccinia psidii MF-1, a brazilian biotype.</title>
        <authorList>
            <person name="Quecine M.C."/>
            <person name="Pachon D.M.R."/>
            <person name="Bonatelli M.L."/>
            <person name="Correr F.H."/>
            <person name="Franceschini L.M."/>
            <person name="Leite T.F."/>
            <person name="Margarido G.R.A."/>
            <person name="Almeida C.A."/>
            <person name="Ferrarezi J.A."/>
            <person name="Labate C.A."/>
        </authorList>
    </citation>
    <scope>NUCLEOTIDE SEQUENCE</scope>
    <source>
        <strain evidence="2">MF-1</strain>
    </source>
</reference>
<dbReference type="AlphaFoldDB" id="A0A9Q3II32"/>
<feature type="region of interest" description="Disordered" evidence="1">
    <location>
        <begin position="191"/>
        <end position="214"/>
    </location>
</feature>
<sequence length="295" mass="32744">MDSGHFNPSQTYYGYKAVEVLDPACTECLAKGKDCFQHYNPQSSKCHYCIIGKKPCQRTGLQASNVRKDGPFGKEFQVSKATTPYGISGFSHLTGARHRDVVRWTNVGEPIPVGSRPIYFSSEVPIFRINTEGVVKRISRIADSPPDPDSEDREELDGEEPLANRFQSHIILSTPKTFQPTLATVPTSLPTNSISSSYSSPTLTQPVRPSPIQQPRNSPIITPQQLQPIVTGTQQSGNSLGILQKNKDNKNKELNFSKKNASKKMSCNKRNEKPNGQRANKVLNPCFHLIRSVFT</sequence>
<dbReference type="EMBL" id="AVOT02047048">
    <property type="protein sequence ID" value="MBW0542318.1"/>
    <property type="molecule type" value="Genomic_DNA"/>
</dbReference>
<evidence type="ECO:0000313" key="2">
    <source>
        <dbReference type="EMBL" id="MBW0542318.1"/>
    </source>
</evidence>
<feature type="compositionally biased region" description="Acidic residues" evidence="1">
    <location>
        <begin position="146"/>
        <end position="158"/>
    </location>
</feature>
<name>A0A9Q3II32_9BASI</name>
<feature type="compositionally biased region" description="Basic and acidic residues" evidence="1">
    <location>
        <begin position="245"/>
        <end position="256"/>
    </location>
</feature>
<keyword evidence="3" id="KW-1185">Reference proteome</keyword>
<dbReference type="Proteomes" id="UP000765509">
    <property type="component" value="Unassembled WGS sequence"/>
</dbReference>
<gene>
    <name evidence="2" type="ORF">O181_082033</name>
</gene>
<evidence type="ECO:0000256" key="1">
    <source>
        <dbReference type="SAM" id="MobiDB-lite"/>
    </source>
</evidence>
<accession>A0A9Q3II32</accession>
<feature type="region of interest" description="Disordered" evidence="1">
    <location>
        <begin position="234"/>
        <end position="279"/>
    </location>
</feature>
<protein>
    <submittedName>
        <fullName evidence="2">Uncharacterized protein</fullName>
    </submittedName>
</protein>